<dbReference type="PANTHER" id="PTHR16557">
    <property type="entry name" value="ALKYLATED DNA REPAIR PROTEIN ALKB-RELATED"/>
    <property type="match status" value="1"/>
</dbReference>
<dbReference type="GO" id="GO:0008168">
    <property type="term" value="F:methyltransferase activity"/>
    <property type="evidence" value="ECO:0007669"/>
    <property type="project" value="UniProtKB-KW"/>
</dbReference>
<dbReference type="OrthoDB" id="9796932at2"/>
<feature type="binding site" evidence="5">
    <location>
        <position position="135"/>
    </location>
    <ligand>
        <name>Fe cation</name>
        <dbReference type="ChEBI" id="CHEBI:24875"/>
        <note>catalytic</note>
    </ligand>
</feature>
<keyword evidence="2" id="KW-0223">Dioxygenase</keyword>
<feature type="binding site" evidence="5">
    <location>
        <position position="191"/>
    </location>
    <ligand>
        <name>Fe cation</name>
        <dbReference type="ChEBI" id="CHEBI:24875"/>
        <note>catalytic</note>
    </ligand>
</feature>
<keyword evidence="4 5" id="KW-0408">Iron</keyword>
<name>A0A4S8F1X0_9BURK</name>
<dbReference type="SUPFAM" id="SSF51197">
    <property type="entry name" value="Clavaminate synthase-like"/>
    <property type="match status" value="1"/>
</dbReference>
<comment type="cofactor">
    <cofactor evidence="5">
        <name>Fe(2+)</name>
        <dbReference type="ChEBI" id="CHEBI:29033"/>
    </cofactor>
    <text evidence="5">Binds 1 Fe(2+) ion per subunit.</text>
</comment>
<dbReference type="InterPro" id="IPR005123">
    <property type="entry name" value="Oxoglu/Fe-dep_dioxygenase_dom"/>
</dbReference>
<evidence type="ECO:0000259" key="6">
    <source>
        <dbReference type="PROSITE" id="PS51471"/>
    </source>
</evidence>
<dbReference type="GO" id="GO:0005737">
    <property type="term" value="C:cytoplasm"/>
    <property type="evidence" value="ECO:0007669"/>
    <property type="project" value="TreeGrafter"/>
</dbReference>
<dbReference type="PROSITE" id="PS51471">
    <property type="entry name" value="FE2OG_OXY"/>
    <property type="match status" value="1"/>
</dbReference>
<feature type="binding site" evidence="5">
    <location>
        <position position="137"/>
    </location>
    <ligand>
        <name>Fe cation</name>
        <dbReference type="ChEBI" id="CHEBI:24875"/>
        <note>catalytic</note>
    </ligand>
</feature>
<organism evidence="7 8">
    <name type="scientific">Lampropedia puyangensis</name>
    <dbReference type="NCBI Taxonomy" id="1330072"/>
    <lineage>
        <taxon>Bacteria</taxon>
        <taxon>Pseudomonadati</taxon>
        <taxon>Pseudomonadota</taxon>
        <taxon>Betaproteobacteria</taxon>
        <taxon>Burkholderiales</taxon>
        <taxon>Comamonadaceae</taxon>
        <taxon>Lampropedia</taxon>
    </lineage>
</organism>
<proteinExistence type="predicted"/>
<reference evidence="7 8" key="1">
    <citation type="journal article" date="2015" name="Antonie Van Leeuwenhoek">
        <title>Lampropedia puyangensis sp. nov., isolated from symptomatic bark of Populus ? euramericana canker and emended description of Lampropedia hyalina (Ehrenberg 1832) Lee et al. 2004.</title>
        <authorList>
            <person name="Li Y."/>
            <person name="Wang T."/>
            <person name="Piao C.G."/>
            <person name="Wang L.F."/>
            <person name="Tian G.Z."/>
            <person name="Zhu T.H."/>
            <person name="Guo M.W."/>
        </authorList>
    </citation>
    <scope>NUCLEOTIDE SEQUENCE [LARGE SCALE GENOMIC DNA]</scope>
    <source>
        <strain evidence="7 8">2-bin</strain>
    </source>
</reference>
<dbReference type="Pfam" id="PF13532">
    <property type="entry name" value="2OG-FeII_Oxy_2"/>
    <property type="match status" value="1"/>
</dbReference>
<keyword evidence="3 7" id="KW-0560">Oxidoreductase</keyword>
<protein>
    <submittedName>
        <fullName evidence="7">DNA oxidative demethylase AlkB</fullName>
        <ecNumber evidence="7">1.14.11.33</ecNumber>
    </submittedName>
</protein>
<gene>
    <name evidence="7" type="primary">alkB</name>
    <name evidence="7" type="ORF">E9531_09480</name>
</gene>
<keyword evidence="7" id="KW-0489">Methyltransferase</keyword>
<evidence type="ECO:0000313" key="7">
    <source>
        <dbReference type="EMBL" id="THU01007.1"/>
    </source>
</evidence>
<dbReference type="EC" id="1.14.11.33" evidence="7"/>
<keyword evidence="7" id="KW-0808">Transferase</keyword>
<evidence type="ECO:0000256" key="5">
    <source>
        <dbReference type="PIRSR" id="PIRSR604574-2"/>
    </source>
</evidence>
<sequence length="217" mass="24103">MTASFDLFANEPQALQLRLGPQAMVLRQRALPYAQQLFEGIQSALLQAPLCQLQTPGGHRMSVRTSSCGPQGWVSDERGYRYATAHPDTNKPWPSIPVAWQTLAIDAASEAGFNGFMPDSCLINQYTPESKMSLHQDRNESDFTQPIVSISLGMSAVFLWGGMQRSDRPSQVLLHHGDIVVWGGTDRLRFHGIKHLTGAPHSECGAMRYNLTLRRAR</sequence>
<dbReference type="GO" id="GO:0035515">
    <property type="term" value="F:oxidative RNA demethylase activity"/>
    <property type="evidence" value="ECO:0007669"/>
    <property type="project" value="TreeGrafter"/>
</dbReference>
<dbReference type="Gene3D" id="2.60.120.590">
    <property type="entry name" value="Alpha-ketoglutarate-dependent dioxygenase AlkB-like"/>
    <property type="match status" value="1"/>
</dbReference>
<dbReference type="GO" id="GO:0035513">
    <property type="term" value="P:oxidative RNA demethylation"/>
    <property type="evidence" value="ECO:0007669"/>
    <property type="project" value="TreeGrafter"/>
</dbReference>
<dbReference type="InterPro" id="IPR027450">
    <property type="entry name" value="AlkB-like"/>
</dbReference>
<dbReference type="EMBL" id="STFG01000009">
    <property type="protein sequence ID" value="THU01007.1"/>
    <property type="molecule type" value="Genomic_DNA"/>
</dbReference>
<comment type="caution">
    <text evidence="7">The sequence shown here is derived from an EMBL/GenBank/DDBJ whole genome shotgun (WGS) entry which is preliminary data.</text>
</comment>
<accession>A0A4S8F1X0</accession>
<feature type="domain" description="Fe2OG dioxygenase" evidence="6">
    <location>
        <begin position="117"/>
        <end position="217"/>
    </location>
</feature>
<evidence type="ECO:0000313" key="8">
    <source>
        <dbReference type="Proteomes" id="UP000308917"/>
    </source>
</evidence>
<keyword evidence="8" id="KW-1185">Reference proteome</keyword>
<evidence type="ECO:0000256" key="1">
    <source>
        <dbReference type="ARBA" id="ARBA00022723"/>
    </source>
</evidence>
<dbReference type="GO" id="GO:0032259">
    <property type="term" value="P:methylation"/>
    <property type="evidence" value="ECO:0007669"/>
    <property type="project" value="UniProtKB-KW"/>
</dbReference>
<dbReference type="GO" id="GO:0035516">
    <property type="term" value="F:broad specificity oxidative DNA demethylase activity"/>
    <property type="evidence" value="ECO:0007669"/>
    <property type="project" value="UniProtKB-EC"/>
</dbReference>
<evidence type="ECO:0000256" key="4">
    <source>
        <dbReference type="ARBA" id="ARBA00023004"/>
    </source>
</evidence>
<keyword evidence="1 5" id="KW-0479">Metal-binding</keyword>
<dbReference type="NCBIfam" id="NF011930">
    <property type="entry name" value="PRK15401.1"/>
    <property type="match status" value="1"/>
</dbReference>
<dbReference type="InterPro" id="IPR037151">
    <property type="entry name" value="AlkB-like_sf"/>
</dbReference>
<dbReference type="AlphaFoldDB" id="A0A4S8F1X0"/>
<dbReference type="PANTHER" id="PTHR16557:SF2">
    <property type="entry name" value="NUCLEIC ACID DIOXYGENASE ALKBH1"/>
    <property type="match status" value="1"/>
</dbReference>
<dbReference type="InterPro" id="IPR004574">
    <property type="entry name" value="Alkb"/>
</dbReference>
<evidence type="ECO:0000256" key="2">
    <source>
        <dbReference type="ARBA" id="ARBA00022964"/>
    </source>
</evidence>
<dbReference type="Proteomes" id="UP000308917">
    <property type="component" value="Unassembled WGS sequence"/>
</dbReference>
<dbReference type="RefSeq" id="WP_136573526.1">
    <property type="nucleotide sequence ID" value="NZ_STFG01000009.1"/>
</dbReference>
<evidence type="ECO:0000256" key="3">
    <source>
        <dbReference type="ARBA" id="ARBA00023002"/>
    </source>
</evidence>
<dbReference type="GO" id="GO:0008198">
    <property type="term" value="F:ferrous iron binding"/>
    <property type="evidence" value="ECO:0007669"/>
    <property type="project" value="TreeGrafter"/>
</dbReference>